<evidence type="ECO:0000256" key="4">
    <source>
        <dbReference type="ARBA" id="ARBA00023306"/>
    </source>
</evidence>
<feature type="region of interest" description="Disordered" evidence="6">
    <location>
        <begin position="177"/>
        <end position="231"/>
    </location>
</feature>
<keyword evidence="1" id="KW-0963">Cytoplasm</keyword>
<reference evidence="7" key="1">
    <citation type="submission" date="2018-06" db="EMBL/GenBank/DDBJ databases">
        <authorList>
            <person name="Zhirakovskaya E."/>
        </authorList>
    </citation>
    <scope>NUCLEOTIDE SEQUENCE</scope>
</reference>
<dbReference type="PANTHER" id="PTHR34298:SF2">
    <property type="entry name" value="SEGREGATION AND CONDENSATION PROTEIN B"/>
    <property type="match status" value="1"/>
</dbReference>
<organism evidence="7">
    <name type="scientific">hydrothermal vent metagenome</name>
    <dbReference type="NCBI Taxonomy" id="652676"/>
    <lineage>
        <taxon>unclassified sequences</taxon>
        <taxon>metagenomes</taxon>
        <taxon>ecological metagenomes</taxon>
    </lineage>
</organism>
<dbReference type="InterPro" id="IPR005234">
    <property type="entry name" value="ScpB_csome_segregation"/>
</dbReference>
<dbReference type="EMBL" id="UOGC01000164">
    <property type="protein sequence ID" value="VAX24336.1"/>
    <property type="molecule type" value="Genomic_DNA"/>
</dbReference>
<dbReference type="SUPFAM" id="SSF46785">
    <property type="entry name" value="Winged helix' DNA-binding domain"/>
    <property type="match status" value="2"/>
</dbReference>
<dbReference type="NCBIfam" id="TIGR00281">
    <property type="entry name" value="SMC-Scp complex subunit ScpB"/>
    <property type="match status" value="1"/>
</dbReference>
<dbReference type="GO" id="GO:0051304">
    <property type="term" value="P:chromosome separation"/>
    <property type="evidence" value="ECO:0007669"/>
    <property type="project" value="InterPro"/>
</dbReference>
<name>A0A3B1C1F5_9ZZZZ</name>
<keyword evidence="3" id="KW-0159">Chromosome partition</keyword>
<keyword evidence="2" id="KW-0132">Cell division</keyword>
<evidence type="ECO:0000256" key="6">
    <source>
        <dbReference type="SAM" id="MobiDB-lite"/>
    </source>
</evidence>
<evidence type="ECO:0000256" key="1">
    <source>
        <dbReference type="ARBA" id="ARBA00022490"/>
    </source>
</evidence>
<keyword evidence="5" id="KW-0175">Coiled coil</keyword>
<dbReference type="HAMAP" id="MF_01804">
    <property type="entry name" value="ScpB"/>
    <property type="match status" value="1"/>
</dbReference>
<protein>
    <submittedName>
        <fullName evidence="7">Segregation and condensation protein B</fullName>
    </submittedName>
</protein>
<feature type="compositionally biased region" description="Acidic residues" evidence="6">
    <location>
        <begin position="206"/>
        <end position="225"/>
    </location>
</feature>
<dbReference type="Gene3D" id="1.10.10.10">
    <property type="entry name" value="Winged helix-like DNA-binding domain superfamily/Winged helix DNA-binding domain"/>
    <property type="match status" value="2"/>
</dbReference>
<dbReference type="InterPro" id="IPR036390">
    <property type="entry name" value="WH_DNA-bd_sf"/>
</dbReference>
<feature type="coiled-coil region" evidence="5">
    <location>
        <begin position="36"/>
        <end position="63"/>
    </location>
</feature>
<dbReference type="InterPro" id="IPR036388">
    <property type="entry name" value="WH-like_DNA-bd_sf"/>
</dbReference>
<evidence type="ECO:0000256" key="3">
    <source>
        <dbReference type="ARBA" id="ARBA00022829"/>
    </source>
</evidence>
<evidence type="ECO:0000256" key="2">
    <source>
        <dbReference type="ARBA" id="ARBA00022618"/>
    </source>
</evidence>
<sequence>MDRDQLKGILENLMFVSDGPIEVDRIASFVAGDADKAEITEALNELKEEYQERSLEIAEVAEGWRIQTRPEYAPWITMFYKMERGQKLSRASLETLAITAYRQPITRTEIDEIRGVDCGGVLRGLIDKTLVKTMGRRKVPGKPMMYGTTKRFLEYFGLAKLADLPTMDEFQEELDAMLSQEEEPQEALEAVEESDMEETSSKPVEEQEPQEVDTEPNEEMEDTEVNDDKNS</sequence>
<dbReference type="PANTHER" id="PTHR34298">
    <property type="entry name" value="SEGREGATION AND CONDENSATION PROTEIN B"/>
    <property type="match status" value="1"/>
</dbReference>
<gene>
    <name evidence="7" type="ORF">MNBD_NITROSPINAE01-133</name>
</gene>
<keyword evidence="4" id="KW-0131">Cell cycle</keyword>
<accession>A0A3B1C1F5</accession>
<dbReference type="PIRSF" id="PIRSF019345">
    <property type="entry name" value="ScpB"/>
    <property type="match status" value="1"/>
</dbReference>
<evidence type="ECO:0000313" key="7">
    <source>
        <dbReference type="EMBL" id="VAX24336.1"/>
    </source>
</evidence>
<dbReference type="GO" id="GO:0051301">
    <property type="term" value="P:cell division"/>
    <property type="evidence" value="ECO:0007669"/>
    <property type="project" value="UniProtKB-KW"/>
</dbReference>
<feature type="compositionally biased region" description="Acidic residues" evidence="6">
    <location>
        <begin position="177"/>
        <end position="198"/>
    </location>
</feature>
<evidence type="ECO:0000256" key="5">
    <source>
        <dbReference type="SAM" id="Coils"/>
    </source>
</evidence>
<proteinExistence type="inferred from homology"/>
<dbReference type="Pfam" id="PF04079">
    <property type="entry name" value="SMC_ScpB"/>
    <property type="match status" value="1"/>
</dbReference>
<dbReference type="AlphaFoldDB" id="A0A3B1C1F5"/>